<dbReference type="GO" id="GO:0004109">
    <property type="term" value="F:coproporphyrinogen oxidase activity"/>
    <property type="evidence" value="ECO:0007669"/>
    <property type="project" value="InterPro"/>
</dbReference>
<organism evidence="19 20">
    <name type="scientific">Aurantimonas aggregata</name>
    <dbReference type="NCBI Taxonomy" id="2047720"/>
    <lineage>
        <taxon>Bacteria</taxon>
        <taxon>Pseudomonadati</taxon>
        <taxon>Pseudomonadota</taxon>
        <taxon>Alphaproteobacteria</taxon>
        <taxon>Hyphomicrobiales</taxon>
        <taxon>Aurantimonadaceae</taxon>
        <taxon>Aurantimonas</taxon>
    </lineage>
</organism>
<feature type="binding site" evidence="17">
    <location>
        <position position="63"/>
    </location>
    <ligand>
        <name>[4Fe-4S] cluster</name>
        <dbReference type="ChEBI" id="CHEBI:49883"/>
        <note>4Fe-4S-S-AdoMet</note>
    </ligand>
</feature>
<evidence type="ECO:0000259" key="18">
    <source>
        <dbReference type="PROSITE" id="PS51918"/>
    </source>
</evidence>
<dbReference type="GO" id="GO:0006782">
    <property type="term" value="P:protoporphyrinogen IX biosynthetic process"/>
    <property type="evidence" value="ECO:0007669"/>
    <property type="project" value="UniProtKB-UniPathway"/>
</dbReference>
<feature type="binding site" evidence="16">
    <location>
        <position position="179"/>
    </location>
    <ligand>
        <name>S-adenosyl-L-methionine</name>
        <dbReference type="ChEBI" id="CHEBI:59789"/>
        <label>2</label>
    </ligand>
</feature>
<feature type="binding site" evidence="16">
    <location>
        <position position="50"/>
    </location>
    <ligand>
        <name>S-adenosyl-L-methionine</name>
        <dbReference type="ChEBI" id="CHEBI:59789"/>
        <label>1</label>
    </ligand>
</feature>
<dbReference type="InterPro" id="IPR034505">
    <property type="entry name" value="Coproporphyrinogen-III_oxidase"/>
</dbReference>
<dbReference type="GO" id="GO:0046872">
    <property type="term" value="F:metal ion binding"/>
    <property type="evidence" value="ECO:0007669"/>
    <property type="project" value="UniProtKB-KW"/>
</dbReference>
<evidence type="ECO:0000256" key="1">
    <source>
        <dbReference type="ARBA" id="ARBA00004496"/>
    </source>
</evidence>
<keyword evidence="8 15" id="KW-0479">Metal-binding</keyword>
<dbReference type="SUPFAM" id="SSF102114">
    <property type="entry name" value="Radical SAM enzymes"/>
    <property type="match status" value="1"/>
</dbReference>
<keyword evidence="9 15" id="KW-0560">Oxidoreductase</keyword>
<feature type="binding site" evidence="16">
    <location>
        <begin position="108"/>
        <end position="109"/>
    </location>
    <ligand>
        <name>S-adenosyl-L-methionine</name>
        <dbReference type="ChEBI" id="CHEBI:59789"/>
        <label>2</label>
    </ligand>
</feature>
<comment type="cofactor">
    <cofactor evidence="15 17">
        <name>[4Fe-4S] cluster</name>
        <dbReference type="ChEBI" id="CHEBI:49883"/>
    </cofactor>
    <text evidence="15 17">Binds 1 [4Fe-4S] cluster. The cluster is coordinated with 3 cysteines and an exchangeable S-adenosyl-L-methionine.</text>
</comment>
<comment type="subunit">
    <text evidence="4">Monomer.</text>
</comment>
<dbReference type="SFLD" id="SFLDG01065">
    <property type="entry name" value="anaerobic_coproporphyrinogen-I"/>
    <property type="match status" value="1"/>
</dbReference>
<evidence type="ECO:0000256" key="2">
    <source>
        <dbReference type="ARBA" id="ARBA00004785"/>
    </source>
</evidence>
<comment type="catalytic activity">
    <reaction evidence="14 15">
        <text>coproporphyrinogen III + 2 S-adenosyl-L-methionine = protoporphyrinogen IX + 2 5'-deoxyadenosine + 2 L-methionine + 2 CO2</text>
        <dbReference type="Rhea" id="RHEA:15425"/>
        <dbReference type="ChEBI" id="CHEBI:16526"/>
        <dbReference type="ChEBI" id="CHEBI:17319"/>
        <dbReference type="ChEBI" id="CHEBI:57307"/>
        <dbReference type="ChEBI" id="CHEBI:57309"/>
        <dbReference type="ChEBI" id="CHEBI:57844"/>
        <dbReference type="ChEBI" id="CHEBI:59789"/>
        <dbReference type="EC" id="1.3.98.3"/>
    </reaction>
</comment>
<accession>A0A6L9MGP7</accession>
<keyword evidence="11 15" id="KW-0411">Iron-sulfur</keyword>
<evidence type="ECO:0000256" key="15">
    <source>
        <dbReference type="PIRNR" id="PIRNR000167"/>
    </source>
</evidence>
<keyword evidence="5 15" id="KW-0004">4Fe-4S</keyword>
<comment type="caution">
    <text evidence="19">The sequence shown here is derived from an EMBL/GenBank/DDBJ whole genome shotgun (WGS) entry which is preliminary data.</text>
</comment>
<comment type="pathway">
    <text evidence="2 15">Porphyrin-containing compound metabolism; protoporphyrin-IX biosynthesis; protoporphyrinogen-IX from coproporphyrinogen-III (AdoMet route): step 1/1.</text>
</comment>
<feature type="binding site" evidence="16">
    <location>
        <position position="204"/>
    </location>
    <ligand>
        <name>S-adenosyl-L-methionine</name>
        <dbReference type="ChEBI" id="CHEBI:59789"/>
        <label>2</label>
    </ligand>
</feature>
<dbReference type="PIRSF" id="PIRSF000167">
    <property type="entry name" value="HemN"/>
    <property type="match status" value="1"/>
</dbReference>
<dbReference type="PANTHER" id="PTHR13932:SF6">
    <property type="entry name" value="OXYGEN-INDEPENDENT COPROPORPHYRINOGEN III OXIDASE"/>
    <property type="match status" value="1"/>
</dbReference>
<dbReference type="UniPathway" id="UPA00251">
    <property type="reaction ID" value="UER00323"/>
</dbReference>
<dbReference type="PANTHER" id="PTHR13932">
    <property type="entry name" value="COPROPORPHYRINIGEN III OXIDASE"/>
    <property type="match status" value="1"/>
</dbReference>
<feature type="binding site" evidence="17">
    <location>
        <position position="56"/>
    </location>
    <ligand>
        <name>[4Fe-4S] cluster</name>
        <dbReference type="ChEBI" id="CHEBI:49883"/>
        <note>4Fe-4S-S-AdoMet</note>
    </ligand>
</feature>
<dbReference type="Pfam" id="PF04055">
    <property type="entry name" value="Radical_SAM"/>
    <property type="match status" value="1"/>
</dbReference>
<keyword evidence="12 15" id="KW-0627">Porphyrin biosynthesis</keyword>
<feature type="binding site" evidence="16">
    <location>
        <position position="140"/>
    </location>
    <ligand>
        <name>S-adenosyl-L-methionine</name>
        <dbReference type="ChEBI" id="CHEBI:59789"/>
        <label>1</label>
    </ligand>
</feature>
<dbReference type="Proteomes" id="UP000476332">
    <property type="component" value="Unassembled WGS sequence"/>
</dbReference>
<dbReference type="InterPro" id="IPR004558">
    <property type="entry name" value="Coprogen_oxidase_HemN"/>
</dbReference>
<dbReference type="InterPro" id="IPR007197">
    <property type="entry name" value="rSAM"/>
</dbReference>
<dbReference type="GO" id="GO:0005737">
    <property type="term" value="C:cytoplasm"/>
    <property type="evidence" value="ECO:0007669"/>
    <property type="project" value="UniProtKB-SubCell"/>
</dbReference>
<feature type="binding site" evidence="16">
    <location>
        <position position="238"/>
    </location>
    <ligand>
        <name>S-adenosyl-L-methionine</name>
        <dbReference type="ChEBI" id="CHEBI:59789"/>
        <label>2</label>
    </ligand>
</feature>
<dbReference type="GO" id="GO:0051539">
    <property type="term" value="F:4 iron, 4 sulfur cluster binding"/>
    <property type="evidence" value="ECO:0007669"/>
    <property type="project" value="UniProtKB-KW"/>
</dbReference>
<dbReference type="Gene3D" id="1.10.10.920">
    <property type="match status" value="1"/>
</dbReference>
<reference evidence="19 20" key="1">
    <citation type="submission" date="2020-01" db="EMBL/GenBank/DDBJ databases">
        <title>Genomes of bacteria type strains.</title>
        <authorList>
            <person name="Chen J."/>
            <person name="Zhu S."/>
            <person name="Chen J."/>
        </authorList>
    </citation>
    <scope>NUCLEOTIDE SEQUENCE [LARGE SCALE GENOMIC DNA]</scope>
    <source>
        <strain evidence="19 20">KCTC 52919</strain>
    </source>
</reference>
<evidence type="ECO:0000313" key="20">
    <source>
        <dbReference type="Proteomes" id="UP000476332"/>
    </source>
</evidence>
<evidence type="ECO:0000256" key="17">
    <source>
        <dbReference type="PIRSR" id="PIRSR000167-2"/>
    </source>
</evidence>
<evidence type="ECO:0000256" key="9">
    <source>
        <dbReference type="ARBA" id="ARBA00023002"/>
    </source>
</evidence>
<dbReference type="InterPro" id="IPR006638">
    <property type="entry name" value="Elp3/MiaA/NifB-like_rSAM"/>
</dbReference>
<evidence type="ECO:0000256" key="14">
    <source>
        <dbReference type="ARBA" id="ARBA00048321"/>
    </source>
</evidence>
<dbReference type="PROSITE" id="PS51918">
    <property type="entry name" value="RADICAL_SAM"/>
    <property type="match status" value="1"/>
</dbReference>
<evidence type="ECO:0000256" key="3">
    <source>
        <dbReference type="ARBA" id="ARBA00005493"/>
    </source>
</evidence>
<evidence type="ECO:0000256" key="10">
    <source>
        <dbReference type="ARBA" id="ARBA00023004"/>
    </source>
</evidence>
<feature type="domain" description="Radical SAM core" evidence="18">
    <location>
        <begin position="41"/>
        <end position="275"/>
    </location>
</feature>
<proteinExistence type="inferred from homology"/>
<protein>
    <recommendedName>
        <fullName evidence="15">Coproporphyrinogen-III oxidase</fullName>
        <ecNumber evidence="15">1.3.98.3</ecNumber>
    </recommendedName>
</protein>
<keyword evidence="7 15" id="KW-0949">S-adenosyl-L-methionine</keyword>
<gene>
    <name evidence="19" type="primary">hemN</name>
    <name evidence="19" type="ORF">GTW51_08345</name>
</gene>
<name>A0A6L9MGP7_9HYPH</name>
<evidence type="ECO:0000256" key="12">
    <source>
        <dbReference type="ARBA" id="ARBA00023244"/>
    </source>
</evidence>
<evidence type="ECO:0000256" key="13">
    <source>
        <dbReference type="ARBA" id="ARBA00024295"/>
    </source>
</evidence>
<evidence type="ECO:0000256" key="11">
    <source>
        <dbReference type="ARBA" id="ARBA00023014"/>
    </source>
</evidence>
<dbReference type="NCBIfam" id="TIGR00538">
    <property type="entry name" value="hemN"/>
    <property type="match status" value="1"/>
</dbReference>
<keyword evidence="6 15" id="KW-0963">Cytoplasm</keyword>
<dbReference type="InterPro" id="IPR023404">
    <property type="entry name" value="rSAM_horseshoe"/>
</dbReference>
<dbReference type="SFLD" id="SFLDS00029">
    <property type="entry name" value="Radical_SAM"/>
    <property type="match status" value="1"/>
</dbReference>
<feature type="binding site" evidence="16">
    <location>
        <begin position="62"/>
        <end position="64"/>
    </location>
    <ligand>
        <name>S-adenosyl-L-methionine</name>
        <dbReference type="ChEBI" id="CHEBI:59789"/>
        <label>2</label>
    </ligand>
</feature>
<comment type="function">
    <text evidence="13">Involved in the heme biosynthesis. Catalyzes the anaerobic oxidative decarboxylation of propionate groups of rings A and B of coproporphyrinogen III to yield the vinyl groups in protoporphyrinogen IX.</text>
</comment>
<comment type="subcellular location">
    <subcellularLocation>
        <location evidence="1 15">Cytoplasm</location>
    </subcellularLocation>
</comment>
<dbReference type="AlphaFoldDB" id="A0A6L9MGP7"/>
<comment type="similarity">
    <text evidence="3 15">Belongs to the anaerobic coproporphyrinogen-III oxidase family.</text>
</comment>
<evidence type="ECO:0000256" key="4">
    <source>
        <dbReference type="ARBA" id="ARBA00011245"/>
    </source>
</evidence>
<sequence>MDAQLTPFALQSVPRYTSYPTAAEFTPAVGAAQHAAWLSRVDPDESVSLYLHVPYCRDLCHYCGCHTKATHRNEVVTAYRESLEAEIRLVSRHLPGRLKAARIAWGGGTPSILGADGLAAVMAVLEEAFDLGGLEEHAIELDPRFVDAALAGRLADLGVNRVSLGVQDLDPIVQLAIGRVQPEALVAAAVGHLRVAGIEGLNIDLIYGLPHQTEASVRATCRQVAALGPDRVACFGYAHLPQRKANQRLIDEAALPDTLERFRQAAAVAEVFSGRGYQAIGLDHYARLCDKLAVAARQRRLRRNFQGYTDDDNRTLIGFGASAVSQLPDGFVQTTAPVADYRRCIAEGILPTARGIAVGPQTRQRAIIIERLMCDFRVDLDEVGGIGRYGDIAARLAPYEAAGLATLSGGTLRMTAKGRPFVRLIAALFDEARSAGETSFSRAI</sequence>
<evidence type="ECO:0000256" key="7">
    <source>
        <dbReference type="ARBA" id="ARBA00022691"/>
    </source>
</evidence>
<evidence type="ECO:0000313" key="19">
    <source>
        <dbReference type="EMBL" id="NDV86710.1"/>
    </source>
</evidence>
<dbReference type="SMART" id="SM00729">
    <property type="entry name" value="Elp3"/>
    <property type="match status" value="1"/>
</dbReference>
<evidence type="ECO:0000256" key="8">
    <source>
        <dbReference type="ARBA" id="ARBA00022723"/>
    </source>
</evidence>
<dbReference type="EMBL" id="JAAAMJ010000004">
    <property type="protein sequence ID" value="NDV86710.1"/>
    <property type="molecule type" value="Genomic_DNA"/>
</dbReference>
<dbReference type="EC" id="1.3.98.3" evidence="15"/>
<keyword evidence="20" id="KW-1185">Reference proteome</keyword>
<evidence type="ECO:0000256" key="5">
    <source>
        <dbReference type="ARBA" id="ARBA00022485"/>
    </source>
</evidence>
<dbReference type="InterPro" id="IPR058240">
    <property type="entry name" value="rSAM_sf"/>
</dbReference>
<feature type="binding site" evidence="17">
    <location>
        <position position="60"/>
    </location>
    <ligand>
        <name>[4Fe-4S] cluster</name>
        <dbReference type="ChEBI" id="CHEBI:49883"/>
        <note>4Fe-4S-S-AdoMet</note>
    </ligand>
</feature>
<dbReference type="GO" id="GO:0051989">
    <property type="term" value="F:coproporphyrinogen dehydrogenase activity"/>
    <property type="evidence" value="ECO:0007669"/>
    <property type="project" value="UniProtKB-EC"/>
</dbReference>
<dbReference type="Gene3D" id="3.80.30.20">
    <property type="entry name" value="tm_1862 like domain"/>
    <property type="match status" value="1"/>
</dbReference>
<dbReference type="RefSeq" id="WP_163043457.1">
    <property type="nucleotide sequence ID" value="NZ_JAAAMJ010000004.1"/>
</dbReference>
<evidence type="ECO:0000256" key="16">
    <source>
        <dbReference type="PIRSR" id="PIRSR000167-1"/>
    </source>
</evidence>
<evidence type="ECO:0000256" key="6">
    <source>
        <dbReference type="ARBA" id="ARBA00022490"/>
    </source>
</evidence>
<keyword evidence="10 15" id="KW-0408">Iron</keyword>
<feature type="binding site" evidence="16">
    <location>
        <position position="167"/>
    </location>
    <ligand>
        <name>S-adenosyl-L-methionine</name>
        <dbReference type="ChEBI" id="CHEBI:59789"/>
        <label>2</label>
    </ligand>
</feature>
<feature type="binding site" evidence="16">
    <location>
        <position position="107"/>
    </location>
    <ligand>
        <name>S-adenosyl-L-methionine</name>
        <dbReference type="ChEBI" id="CHEBI:59789"/>
        <label>1</label>
    </ligand>
</feature>